<keyword evidence="8" id="KW-0804">Transcription</keyword>
<dbReference type="InterPro" id="IPR017321">
    <property type="entry name" value="Hist_deAcase_II_yeast"/>
</dbReference>
<evidence type="ECO:0000256" key="5">
    <source>
        <dbReference type="ARBA" id="ARBA00022801"/>
    </source>
</evidence>
<evidence type="ECO:0000256" key="9">
    <source>
        <dbReference type="ARBA" id="ARBA00023242"/>
    </source>
</evidence>
<reference evidence="14 15" key="1">
    <citation type="submission" date="2013-03" db="EMBL/GenBank/DDBJ databases">
        <title>The Genome Sequence of Cladophialophora carrionii CBS 160.54.</title>
        <authorList>
            <consortium name="The Broad Institute Genomics Platform"/>
            <person name="Cuomo C."/>
            <person name="de Hoog S."/>
            <person name="Gorbushina A."/>
            <person name="Walker B."/>
            <person name="Young S.K."/>
            <person name="Zeng Q."/>
            <person name="Gargeya S."/>
            <person name="Fitzgerald M."/>
            <person name="Haas B."/>
            <person name="Abouelleil A."/>
            <person name="Allen A.W."/>
            <person name="Alvarado L."/>
            <person name="Arachchi H.M."/>
            <person name="Berlin A.M."/>
            <person name="Chapman S.B."/>
            <person name="Gainer-Dewar J."/>
            <person name="Goldberg J."/>
            <person name="Griggs A."/>
            <person name="Gujja S."/>
            <person name="Hansen M."/>
            <person name="Howarth C."/>
            <person name="Imamovic A."/>
            <person name="Ireland A."/>
            <person name="Larimer J."/>
            <person name="McCowan C."/>
            <person name="Murphy C."/>
            <person name="Pearson M."/>
            <person name="Poon T.W."/>
            <person name="Priest M."/>
            <person name="Roberts A."/>
            <person name="Saif S."/>
            <person name="Shea T."/>
            <person name="Sisk P."/>
            <person name="Sykes S."/>
            <person name="Wortman J."/>
            <person name="Nusbaum C."/>
            <person name="Birren B."/>
        </authorList>
    </citation>
    <scope>NUCLEOTIDE SEQUENCE [LARGE SCALE GENOMIC DNA]</scope>
    <source>
        <strain evidence="14 15">CBS 160.54</strain>
    </source>
</reference>
<feature type="region of interest" description="Disordered" evidence="11">
    <location>
        <begin position="813"/>
        <end position="915"/>
    </location>
</feature>
<dbReference type="GO" id="GO:0040029">
    <property type="term" value="P:epigenetic regulation of gene expression"/>
    <property type="evidence" value="ECO:0007669"/>
    <property type="project" value="TreeGrafter"/>
</dbReference>
<evidence type="ECO:0000256" key="2">
    <source>
        <dbReference type="ARBA" id="ARBA00007738"/>
    </source>
</evidence>
<dbReference type="Proteomes" id="UP000030678">
    <property type="component" value="Unassembled WGS sequence"/>
</dbReference>
<evidence type="ECO:0000256" key="11">
    <source>
        <dbReference type="SAM" id="MobiDB-lite"/>
    </source>
</evidence>
<feature type="compositionally biased region" description="Pro residues" evidence="11">
    <location>
        <begin position="1"/>
        <end position="11"/>
    </location>
</feature>
<feature type="domain" description="Arb2-like" evidence="13">
    <location>
        <begin position="674"/>
        <end position="813"/>
    </location>
</feature>
<dbReference type="SUPFAM" id="SSF52768">
    <property type="entry name" value="Arginase/deacetylase"/>
    <property type="match status" value="1"/>
</dbReference>
<evidence type="ECO:0000313" key="14">
    <source>
        <dbReference type="EMBL" id="ETI20790.1"/>
    </source>
</evidence>
<dbReference type="InterPro" id="IPR023801">
    <property type="entry name" value="His_deacetylse_dom"/>
</dbReference>
<evidence type="ECO:0000256" key="8">
    <source>
        <dbReference type="ARBA" id="ARBA00023163"/>
    </source>
</evidence>
<evidence type="ECO:0000256" key="6">
    <source>
        <dbReference type="ARBA" id="ARBA00022853"/>
    </source>
</evidence>
<name>V9D1M4_9EURO</name>
<feature type="compositionally biased region" description="Acidic residues" evidence="11">
    <location>
        <begin position="821"/>
        <end position="849"/>
    </location>
</feature>
<keyword evidence="9" id="KW-0539">Nucleus</keyword>
<dbReference type="InterPro" id="IPR019154">
    <property type="entry name" value="Arb2-like_domain"/>
</dbReference>
<accession>V9D1M4</accession>
<keyword evidence="6" id="KW-0156">Chromatin regulator</keyword>
<dbReference type="GO" id="GO:0141221">
    <property type="term" value="F:histone deacetylase activity, hydrolytic mechanism"/>
    <property type="evidence" value="ECO:0007669"/>
    <property type="project" value="UniProtKB-EC"/>
</dbReference>
<evidence type="ECO:0000256" key="4">
    <source>
        <dbReference type="ARBA" id="ARBA00022491"/>
    </source>
</evidence>
<dbReference type="InterPro" id="IPR037138">
    <property type="entry name" value="His_deacetylse_dom_sf"/>
</dbReference>
<gene>
    <name evidence="14" type="ORF">G647_07132</name>
</gene>
<feature type="domain" description="Arb2-like" evidence="13">
    <location>
        <begin position="583"/>
        <end position="614"/>
    </location>
</feature>
<dbReference type="Pfam" id="PF09757">
    <property type="entry name" value="Arb2-like"/>
    <property type="match status" value="3"/>
</dbReference>
<dbReference type="EMBL" id="KB822707">
    <property type="protein sequence ID" value="ETI20790.1"/>
    <property type="molecule type" value="Genomic_DNA"/>
</dbReference>
<dbReference type="VEuPathDB" id="FungiDB:G647_07132"/>
<dbReference type="InterPro" id="IPR000286">
    <property type="entry name" value="HDACs"/>
</dbReference>
<feature type="region of interest" description="Disordered" evidence="11">
    <location>
        <begin position="1"/>
        <end position="91"/>
    </location>
</feature>
<organism evidence="14 15">
    <name type="scientific">Cladophialophora carrionii CBS 160.54</name>
    <dbReference type="NCBI Taxonomy" id="1279043"/>
    <lineage>
        <taxon>Eukaryota</taxon>
        <taxon>Fungi</taxon>
        <taxon>Dikarya</taxon>
        <taxon>Ascomycota</taxon>
        <taxon>Pezizomycotina</taxon>
        <taxon>Eurotiomycetes</taxon>
        <taxon>Chaetothyriomycetidae</taxon>
        <taxon>Chaetothyriales</taxon>
        <taxon>Herpotrichiellaceae</taxon>
        <taxon>Cladophialophora</taxon>
    </lineage>
</organism>
<dbReference type="OrthoDB" id="424012at2759"/>
<dbReference type="GO" id="GO:0000118">
    <property type="term" value="C:histone deacetylase complex"/>
    <property type="evidence" value="ECO:0007669"/>
    <property type="project" value="TreeGrafter"/>
</dbReference>
<dbReference type="PIRSF" id="PIRSF037919">
    <property type="entry name" value="HDAC_II_yeast"/>
    <property type="match status" value="1"/>
</dbReference>
<dbReference type="EC" id="3.5.1.98" evidence="3"/>
<comment type="catalytic activity">
    <reaction evidence="10">
        <text>N(6)-acetyl-L-lysyl-[histone] + H2O = L-lysyl-[histone] + acetate</text>
        <dbReference type="Rhea" id="RHEA:58196"/>
        <dbReference type="Rhea" id="RHEA-COMP:9845"/>
        <dbReference type="Rhea" id="RHEA-COMP:11338"/>
        <dbReference type="ChEBI" id="CHEBI:15377"/>
        <dbReference type="ChEBI" id="CHEBI:29969"/>
        <dbReference type="ChEBI" id="CHEBI:30089"/>
        <dbReference type="ChEBI" id="CHEBI:61930"/>
        <dbReference type="EC" id="3.5.1.98"/>
    </reaction>
</comment>
<proteinExistence type="inferred from homology"/>
<feature type="domain" description="Histone deacetylase" evidence="12">
    <location>
        <begin position="117"/>
        <end position="431"/>
    </location>
</feature>
<keyword evidence="5" id="KW-0378">Hydrolase</keyword>
<evidence type="ECO:0000256" key="7">
    <source>
        <dbReference type="ARBA" id="ARBA00023015"/>
    </source>
</evidence>
<protein>
    <recommendedName>
        <fullName evidence="3">histone deacetylase</fullName>
        <ecNumber evidence="3">3.5.1.98</ecNumber>
    </recommendedName>
</protein>
<sequence>MAPKPPSPPGVLPQAANGPRFANPITQLPEQALLSEDISMRETPDMSGDINSRLRIESPSDDTSEDSLMSDSDSEPDETLPKSQRGLPISRLPTGLCYDDRMRYHAEVAATSAENVHPEDPRRIYYIFKELCEAGLVDDKDYPPMVEQPLKRIDAREATKEEILLIHDEEEHYNFVRSTAAMSNAELIDLSESAEQDSIYFNQLSFFSGKLSAGAAIETCKAVLDRKVKNAIAVIRPPGHHAEPLKPMGFCLFNNVCIASKACQIDARLGQECRKILIVDWDVHHGNGGQRAFYNDPNILYISIHVHMNGQFYPSGPEGDMYHCGEGPGLGKNVNIPWPSKGMGDGDYMYAFQSVVMPIAVEFDPDFVIVAAGFDAAAGDELGGCFVTPPCYAHMTHMLMSLAGGKIAVCLEGGYNFGAISKSALAVTRTLMGEPPDRLQATAATSSAIDTISKVRNVQSKYWRSIYPKEPVAGIFGGERLHDIIRRYQAMHLYDKYKLTQLHIFRDTISRSFDQQVLATPNYETKKALIVIFHDSPDLLATNTGISTQQKPHDTWLVQIPHARLPRYLPACLPKLTHLRHKVDGTQSYIHWATSQNHGVIDVNIPEFITVPAPAPAATSSLDQPGVKPEYAAAPLDPASTSMGITTTSATATATAQHPYSTSIEYASGTSDLARREGEKLALYLWENYIEPYAFPHGVFLVGAGNAFHAVAKLISDNDNVYPALLGVVAFSATQPIRPVTSGTNHWVTSWYRENSLVFVSEKHSLWKKEKEGGKVFSKRYGKLVKSPGEVLNGMMLLHRDEVLRWMTERINQRKEAMGSSEEEEEDDDDDDDDDNDGEQEDGQDDGDVDGTKAGAGGGVDADGDASAAKNGQASDADTIDDPAVKGESGIGAAASSPPAGARLSRGDVVMTTEQ</sequence>
<dbReference type="Gene3D" id="3.40.800.20">
    <property type="entry name" value="Histone deacetylase domain"/>
    <property type="match status" value="1"/>
</dbReference>
<keyword evidence="4" id="KW-0678">Repressor</keyword>
<dbReference type="GeneID" id="19985625"/>
<dbReference type="RefSeq" id="XP_008729671.1">
    <property type="nucleotide sequence ID" value="XM_008731449.1"/>
</dbReference>
<feature type="compositionally biased region" description="Low complexity" evidence="11">
    <location>
        <begin position="892"/>
        <end position="902"/>
    </location>
</feature>
<evidence type="ECO:0000259" key="13">
    <source>
        <dbReference type="Pfam" id="PF09757"/>
    </source>
</evidence>
<dbReference type="PANTHER" id="PTHR10625:SF5">
    <property type="entry name" value="HISTONE DEACETYLASE"/>
    <property type="match status" value="1"/>
</dbReference>
<evidence type="ECO:0000259" key="12">
    <source>
        <dbReference type="Pfam" id="PF00850"/>
    </source>
</evidence>
<evidence type="ECO:0000256" key="3">
    <source>
        <dbReference type="ARBA" id="ARBA00012111"/>
    </source>
</evidence>
<dbReference type="InterPro" id="IPR023696">
    <property type="entry name" value="Ureohydrolase_dom_sf"/>
</dbReference>
<comment type="similarity">
    <text evidence="2">Belongs to the histone deacetylase family. HD type 2 subfamily.</text>
</comment>
<evidence type="ECO:0000313" key="15">
    <source>
        <dbReference type="Proteomes" id="UP000030678"/>
    </source>
</evidence>
<dbReference type="PANTHER" id="PTHR10625">
    <property type="entry name" value="HISTONE DEACETYLASE HDAC1-RELATED"/>
    <property type="match status" value="1"/>
</dbReference>
<keyword evidence="7" id="KW-0805">Transcription regulation</keyword>
<comment type="subcellular location">
    <subcellularLocation>
        <location evidence="1">Nucleus</location>
    </subcellularLocation>
</comment>
<dbReference type="PRINTS" id="PR01270">
    <property type="entry name" value="HDASUPER"/>
</dbReference>
<dbReference type="Pfam" id="PF00850">
    <property type="entry name" value="Hist_deacetyl"/>
    <property type="match status" value="1"/>
</dbReference>
<evidence type="ECO:0000256" key="1">
    <source>
        <dbReference type="ARBA" id="ARBA00004123"/>
    </source>
</evidence>
<evidence type="ECO:0000256" key="10">
    <source>
        <dbReference type="ARBA" id="ARBA00048287"/>
    </source>
</evidence>
<dbReference type="AlphaFoldDB" id="V9D1M4"/>
<dbReference type="FunFam" id="3.40.800.20:FF:000005">
    <property type="entry name" value="histone deacetylase 6"/>
    <property type="match status" value="1"/>
</dbReference>
<feature type="domain" description="Arb2-like" evidence="13">
    <location>
        <begin position="480"/>
        <end position="559"/>
    </location>
</feature>
<dbReference type="HOGENOM" id="CLU_007727_4_0_1"/>